<feature type="region of interest" description="Disordered" evidence="1">
    <location>
        <begin position="1"/>
        <end position="53"/>
    </location>
</feature>
<organism evidence="2 3">
    <name type="scientific">Streptomyces rectiviolaceus</name>
    <dbReference type="NCBI Taxonomy" id="332591"/>
    <lineage>
        <taxon>Bacteria</taxon>
        <taxon>Bacillati</taxon>
        <taxon>Actinomycetota</taxon>
        <taxon>Actinomycetes</taxon>
        <taxon>Kitasatosporales</taxon>
        <taxon>Streptomycetaceae</taxon>
        <taxon>Streptomyces</taxon>
    </lineage>
</organism>
<dbReference type="Proteomes" id="UP001501637">
    <property type="component" value="Unassembled WGS sequence"/>
</dbReference>
<evidence type="ECO:0000256" key="1">
    <source>
        <dbReference type="SAM" id="MobiDB-lite"/>
    </source>
</evidence>
<accession>A0ABP6MIR0</accession>
<evidence type="ECO:0000313" key="3">
    <source>
        <dbReference type="Proteomes" id="UP001501637"/>
    </source>
</evidence>
<name>A0ABP6MIR0_9ACTN</name>
<protein>
    <submittedName>
        <fullName evidence="2">Uncharacterized protein</fullName>
    </submittedName>
</protein>
<keyword evidence="3" id="KW-1185">Reference proteome</keyword>
<sequence length="53" mass="5433">MAPNAKAPVAAPTWLDKPLPNIIAMPDRRPREAPAGPPGPPEPAGTAAGKAWL</sequence>
<comment type="caution">
    <text evidence="2">The sequence shown here is derived from an EMBL/GenBank/DDBJ whole genome shotgun (WGS) entry which is preliminary data.</text>
</comment>
<dbReference type="EMBL" id="BAAAUG010000077">
    <property type="protein sequence ID" value="GAA3115718.1"/>
    <property type="molecule type" value="Genomic_DNA"/>
</dbReference>
<evidence type="ECO:0000313" key="2">
    <source>
        <dbReference type="EMBL" id="GAA3115718.1"/>
    </source>
</evidence>
<proteinExistence type="predicted"/>
<reference evidence="3" key="1">
    <citation type="journal article" date="2019" name="Int. J. Syst. Evol. Microbiol.">
        <title>The Global Catalogue of Microorganisms (GCM) 10K type strain sequencing project: providing services to taxonomists for standard genome sequencing and annotation.</title>
        <authorList>
            <consortium name="The Broad Institute Genomics Platform"/>
            <consortium name="The Broad Institute Genome Sequencing Center for Infectious Disease"/>
            <person name="Wu L."/>
            <person name="Ma J."/>
        </authorList>
    </citation>
    <scope>NUCLEOTIDE SEQUENCE [LARGE SCALE GENOMIC DNA]</scope>
    <source>
        <strain evidence="3">JCM 9092</strain>
    </source>
</reference>
<gene>
    <name evidence="2" type="ORF">GCM10010449_42230</name>
</gene>